<reference evidence="1 2" key="1">
    <citation type="submission" date="2023-09" db="EMBL/GenBank/DDBJ databases">
        <title>Nesidiocoris tenuis whole genome shotgun sequence.</title>
        <authorList>
            <person name="Shibata T."/>
            <person name="Shimoda M."/>
            <person name="Kobayashi T."/>
            <person name="Uehara T."/>
        </authorList>
    </citation>
    <scope>NUCLEOTIDE SEQUENCE [LARGE SCALE GENOMIC DNA]</scope>
    <source>
        <strain evidence="1 2">Japan</strain>
    </source>
</reference>
<protein>
    <submittedName>
        <fullName evidence="1">Uncharacterized protein</fullName>
    </submittedName>
</protein>
<dbReference type="Proteomes" id="UP001307889">
    <property type="component" value="Chromosome 4"/>
</dbReference>
<dbReference type="EMBL" id="AP028912">
    <property type="protein sequence ID" value="BES93374.1"/>
    <property type="molecule type" value="Genomic_DNA"/>
</dbReference>
<sequence>MPFSLSLPQDVVAILKAKMVSKYFHRMPECTQCVLNFCHSAKFCFPCNGRLPCEKRLNLRNCGSRKSIIRHESWWNGVVSPPGVGTVIRRRIVRLYTPFHRI</sequence>
<gene>
    <name evidence="1" type="ORF">NTJ_06183</name>
</gene>
<proteinExistence type="predicted"/>
<evidence type="ECO:0000313" key="1">
    <source>
        <dbReference type="EMBL" id="BES93374.1"/>
    </source>
</evidence>
<keyword evidence="2" id="KW-1185">Reference proteome</keyword>
<organism evidence="1 2">
    <name type="scientific">Nesidiocoris tenuis</name>
    <dbReference type="NCBI Taxonomy" id="355587"/>
    <lineage>
        <taxon>Eukaryota</taxon>
        <taxon>Metazoa</taxon>
        <taxon>Ecdysozoa</taxon>
        <taxon>Arthropoda</taxon>
        <taxon>Hexapoda</taxon>
        <taxon>Insecta</taxon>
        <taxon>Pterygota</taxon>
        <taxon>Neoptera</taxon>
        <taxon>Paraneoptera</taxon>
        <taxon>Hemiptera</taxon>
        <taxon>Heteroptera</taxon>
        <taxon>Panheteroptera</taxon>
        <taxon>Cimicomorpha</taxon>
        <taxon>Miridae</taxon>
        <taxon>Dicyphina</taxon>
        <taxon>Nesidiocoris</taxon>
    </lineage>
</organism>
<name>A0ABN7AQ10_9HEMI</name>
<accession>A0ABN7AQ10</accession>
<evidence type="ECO:0000313" key="2">
    <source>
        <dbReference type="Proteomes" id="UP001307889"/>
    </source>
</evidence>